<evidence type="ECO:0000313" key="2">
    <source>
        <dbReference type="Proteomes" id="UP000027586"/>
    </source>
</evidence>
<dbReference type="VEuPathDB" id="FungiDB:LCOR_10148.1"/>
<comment type="caution">
    <text evidence="1">The sequence shown here is derived from an EMBL/GenBank/DDBJ whole genome shotgun (WGS) entry which is preliminary data.</text>
</comment>
<protein>
    <submittedName>
        <fullName evidence="1">Uncharacterized protein</fullName>
    </submittedName>
</protein>
<organism evidence="1 2">
    <name type="scientific">Lichtheimia corymbifera JMRC:FSU:9682</name>
    <dbReference type="NCBI Taxonomy" id="1263082"/>
    <lineage>
        <taxon>Eukaryota</taxon>
        <taxon>Fungi</taxon>
        <taxon>Fungi incertae sedis</taxon>
        <taxon>Mucoromycota</taxon>
        <taxon>Mucoromycotina</taxon>
        <taxon>Mucoromycetes</taxon>
        <taxon>Mucorales</taxon>
        <taxon>Lichtheimiaceae</taxon>
        <taxon>Lichtheimia</taxon>
    </lineage>
</organism>
<evidence type="ECO:0000313" key="1">
    <source>
        <dbReference type="EMBL" id="CDH59325.1"/>
    </source>
</evidence>
<keyword evidence="2" id="KW-1185">Reference proteome</keyword>
<proteinExistence type="predicted"/>
<reference evidence="1" key="1">
    <citation type="submission" date="2013-08" db="EMBL/GenBank/DDBJ databases">
        <title>Gene expansion shapes genome architecture in the human pathogen Lichtheimia corymbifera: an evolutionary genomics analysis in the ancient terrestrial Mucorales (Mucoromycotina).</title>
        <authorList>
            <person name="Schwartze V.U."/>
            <person name="Winter S."/>
            <person name="Shelest E."/>
            <person name="Marcet-Houben M."/>
            <person name="Horn F."/>
            <person name="Wehner S."/>
            <person name="Hoffmann K."/>
            <person name="Riege K."/>
            <person name="Sammeth M."/>
            <person name="Nowrousian M."/>
            <person name="Valiante V."/>
            <person name="Linde J."/>
            <person name="Jacobsen I.D."/>
            <person name="Marz M."/>
            <person name="Brakhage A.A."/>
            <person name="Gabaldon T."/>
            <person name="Bocker S."/>
            <person name="Voigt K."/>
        </authorList>
    </citation>
    <scope>NUCLEOTIDE SEQUENCE [LARGE SCALE GENOMIC DNA]</scope>
    <source>
        <strain evidence="1">FSU 9682</strain>
    </source>
</reference>
<gene>
    <name evidence="1" type="ORF">LCOR_10148.1</name>
</gene>
<dbReference type="EMBL" id="CBTN010000068">
    <property type="protein sequence ID" value="CDH59325.1"/>
    <property type="molecule type" value="Genomic_DNA"/>
</dbReference>
<sequence length="120" mass="14035">MTKRPYVPHEIPGIDEKEGLQTLYVSCAVRDSLPNRFAGVYRRQLFSEDDMVRFIMLHCDTLETIIIGSELPFSSPRRVKARSKQVIFRRLRTLSYGSDSDRYLKPFLLWLEQNAPNLQT</sequence>
<accession>A0A068SBI2</accession>
<name>A0A068SBI2_9FUNG</name>
<dbReference type="Proteomes" id="UP000027586">
    <property type="component" value="Unassembled WGS sequence"/>
</dbReference>
<dbReference type="AlphaFoldDB" id="A0A068SBI2"/>